<gene>
    <name evidence="1" type="ORF">GCM10007036_14070</name>
</gene>
<keyword evidence="2" id="KW-1185">Reference proteome</keyword>
<evidence type="ECO:0000313" key="1">
    <source>
        <dbReference type="EMBL" id="GGH14625.1"/>
    </source>
</evidence>
<reference evidence="1" key="1">
    <citation type="journal article" date="2014" name="Int. J. Syst. Evol. Microbiol.">
        <title>Complete genome sequence of Corynebacterium casei LMG S-19264T (=DSM 44701T), isolated from a smear-ripened cheese.</title>
        <authorList>
            <consortium name="US DOE Joint Genome Institute (JGI-PGF)"/>
            <person name="Walter F."/>
            <person name="Albersmeier A."/>
            <person name="Kalinowski J."/>
            <person name="Ruckert C."/>
        </authorList>
    </citation>
    <scope>NUCLEOTIDE SEQUENCE</scope>
    <source>
        <strain evidence="1">CGMCC 1.12214</strain>
    </source>
</reference>
<reference evidence="1" key="2">
    <citation type="submission" date="2020-09" db="EMBL/GenBank/DDBJ databases">
        <authorList>
            <person name="Sun Q."/>
            <person name="Zhou Y."/>
        </authorList>
    </citation>
    <scope>NUCLEOTIDE SEQUENCE</scope>
    <source>
        <strain evidence="1">CGMCC 1.12214</strain>
    </source>
</reference>
<dbReference type="RefSeq" id="WP_188516945.1">
    <property type="nucleotide sequence ID" value="NZ_BMES01000001.1"/>
</dbReference>
<protein>
    <submittedName>
        <fullName evidence="1">Uncharacterized protein</fullName>
    </submittedName>
</protein>
<dbReference type="EMBL" id="BMES01000001">
    <property type="protein sequence ID" value="GGH14625.1"/>
    <property type="molecule type" value="Genomic_DNA"/>
</dbReference>
<comment type="caution">
    <text evidence="1">The sequence shown here is derived from an EMBL/GenBank/DDBJ whole genome shotgun (WGS) entry which is preliminary data.</text>
</comment>
<dbReference type="Proteomes" id="UP000603912">
    <property type="component" value="Unassembled WGS sequence"/>
</dbReference>
<sequence>MPQFTVYLQQYVEMVAKTLVEGEDAEQARDKALDRVRQAPAGGIEWGEGDDA</sequence>
<organism evidence="1 2">
    <name type="scientific">Alsobacter metallidurans</name>
    <dbReference type="NCBI Taxonomy" id="340221"/>
    <lineage>
        <taxon>Bacteria</taxon>
        <taxon>Pseudomonadati</taxon>
        <taxon>Pseudomonadota</taxon>
        <taxon>Alphaproteobacteria</taxon>
        <taxon>Hyphomicrobiales</taxon>
        <taxon>Alsobacteraceae</taxon>
        <taxon>Alsobacter</taxon>
    </lineage>
</organism>
<dbReference type="AlphaFoldDB" id="A0A917I664"/>
<proteinExistence type="predicted"/>
<evidence type="ECO:0000313" key="2">
    <source>
        <dbReference type="Proteomes" id="UP000603912"/>
    </source>
</evidence>
<name>A0A917I664_9HYPH</name>
<accession>A0A917I664</accession>